<evidence type="ECO:0000256" key="7">
    <source>
        <dbReference type="ARBA" id="ARBA00023303"/>
    </source>
</evidence>
<evidence type="ECO:0000256" key="8">
    <source>
        <dbReference type="RuleBase" id="RU003857"/>
    </source>
</evidence>
<gene>
    <name evidence="13" type="ORF">WN55_08873</name>
</gene>
<dbReference type="GO" id="GO:0022841">
    <property type="term" value="F:potassium ion leak channel activity"/>
    <property type="evidence" value="ECO:0007669"/>
    <property type="project" value="TreeGrafter"/>
</dbReference>
<keyword evidence="2 8" id="KW-0813">Transport</keyword>
<dbReference type="GO" id="GO:0015271">
    <property type="term" value="F:outward rectifier potassium channel activity"/>
    <property type="evidence" value="ECO:0007669"/>
    <property type="project" value="TreeGrafter"/>
</dbReference>
<keyword evidence="4 11" id="KW-1133">Transmembrane helix</keyword>
<evidence type="ECO:0000256" key="3">
    <source>
        <dbReference type="ARBA" id="ARBA00022692"/>
    </source>
</evidence>
<feature type="transmembrane region" description="Helical" evidence="11">
    <location>
        <begin position="238"/>
        <end position="260"/>
    </location>
</feature>
<feature type="transmembrane region" description="Helical" evidence="11">
    <location>
        <begin position="293"/>
        <end position="315"/>
    </location>
</feature>
<feature type="domain" description="Potassium channel" evidence="12">
    <location>
        <begin position="246"/>
        <end position="319"/>
    </location>
</feature>
<dbReference type="SUPFAM" id="SSF81324">
    <property type="entry name" value="Voltage-gated potassium channels"/>
    <property type="match status" value="2"/>
</dbReference>
<dbReference type="Proteomes" id="UP000076502">
    <property type="component" value="Unassembled WGS sequence"/>
</dbReference>
<proteinExistence type="inferred from homology"/>
<dbReference type="InterPro" id="IPR003280">
    <property type="entry name" value="2pore_dom_K_chnl"/>
</dbReference>
<keyword evidence="7 8" id="KW-0407">Ion channel</keyword>
<feature type="transmembrane region" description="Helical" evidence="11">
    <location>
        <begin position="150"/>
        <end position="168"/>
    </location>
</feature>
<evidence type="ECO:0000256" key="11">
    <source>
        <dbReference type="SAM" id="Phobius"/>
    </source>
</evidence>
<dbReference type="STRING" id="178035.A0A154P4Y7"/>
<dbReference type="PANTHER" id="PTHR11003">
    <property type="entry name" value="POTASSIUM CHANNEL, SUBFAMILY K"/>
    <property type="match status" value="1"/>
</dbReference>
<dbReference type="PANTHER" id="PTHR11003:SF142">
    <property type="entry name" value="POTASSIUM CHANNEL DOMAIN-CONTAINING PROTEIN"/>
    <property type="match status" value="1"/>
</dbReference>
<dbReference type="Gene3D" id="1.10.287.70">
    <property type="match status" value="1"/>
</dbReference>
<feature type="domain" description="Potassium channel" evidence="12">
    <location>
        <begin position="147"/>
        <end position="204"/>
    </location>
</feature>
<dbReference type="Pfam" id="PF07885">
    <property type="entry name" value="Ion_trans_2"/>
    <property type="match status" value="2"/>
</dbReference>
<keyword evidence="6 11" id="KW-0472">Membrane</keyword>
<dbReference type="EMBL" id="KQ434820">
    <property type="protein sequence ID" value="KZC06989.1"/>
    <property type="molecule type" value="Genomic_DNA"/>
</dbReference>
<dbReference type="AlphaFoldDB" id="A0A154P4Y7"/>
<evidence type="ECO:0000256" key="10">
    <source>
        <dbReference type="SAM" id="MobiDB-lite"/>
    </source>
</evidence>
<comment type="similarity">
    <text evidence="8">Belongs to the two pore domain potassium channel (TC 1.A.1.8) family.</text>
</comment>
<name>A0A154P4Y7_DUFNO</name>
<comment type="subcellular location">
    <subcellularLocation>
        <location evidence="1">Membrane</location>
        <topology evidence="1">Multi-pass membrane protein</topology>
    </subcellularLocation>
</comment>
<keyword evidence="14" id="KW-1185">Reference proteome</keyword>
<feature type="region of interest" description="Disordered" evidence="10">
    <location>
        <begin position="1"/>
        <end position="21"/>
    </location>
</feature>
<dbReference type="GO" id="GO:0030322">
    <property type="term" value="P:stabilization of membrane potential"/>
    <property type="evidence" value="ECO:0007669"/>
    <property type="project" value="TreeGrafter"/>
</dbReference>
<dbReference type="InterPro" id="IPR013099">
    <property type="entry name" value="K_chnl_dom"/>
</dbReference>
<dbReference type="OrthoDB" id="376826at2759"/>
<dbReference type="GO" id="GO:0005886">
    <property type="term" value="C:plasma membrane"/>
    <property type="evidence" value="ECO:0007669"/>
    <property type="project" value="TreeGrafter"/>
</dbReference>
<evidence type="ECO:0000256" key="1">
    <source>
        <dbReference type="ARBA" id="ARBA00004141"/>
    </source>
</evidence>
<evidence type="ECO:0000256" key="4">
    <source>
        <dbReference type="ARBA" id="ARBA00022989"/>
    </source>
</evidence>
<dbReference type="PRINTS" id="PR01333">
    <property type="entry name" value="2POREKCHANEL"/>
</dbReference>
<feature type="transmembrane region" description="Helical" evidence="11">
    <location>
        <begin position="44"/>
        <end position="64"/>
    </location>
</feature>
<evidence type="ECO:0000256" key="5">
    <source>
        <dbReference type="ARBA" id="ARBA00023065"/>
    </source>
</evidence>
<evidence type="ECO:0000256" key="2">
    <source>
        <dbReference type="ARBA" id="ARBA00022448"/>
    </source>
</evidence>
<evidence type="ECO:0000256" key="6">
    <source>
        <dbReference type="ARBA" id="ARBA00023136"/>
    </source>
</evidence>
<feature type="coiled-coil region" evidence="9">
    <location>
        <begin position="462"/>
        <end position="489"/>
    </location>
</feature>
<keyword evidence="3 8" id="KW-0812">Transmembrane</keyword>
<organism evidence="13 14">
    <name type="scientific">Dufourea novaeangliae</name>
    <name type="common">Sweat bee</name>
    <dbReference type="NCBI Taxonomy" id="178035"/>
    <lineage>
        <taxon>Eukaryota</taxon>
        <taxon>Metazoa</taxon>
        <taxon>Ecdysozoa</taxon>
        <taxon>Arthropoda</taxon>
        <taxon>Hexapoda</taxon>
        <taxon>Insecta</taxon>
        <taxon>Pterygota</taxon>
        <taxon>Neoptera</taxon>
        <taxon>Endopterygota</taxon>
        <taxon>Hymenoptera</taxon>
        <taxon>Apocrita</taxon>
        <taxon>Aculeata</taxon>
        <taxon>Apoidea</taxon>
        <taxon>Anthophila</taxon>
        <taxon>Halictidae</taxon>
        <taxon>Rophitinae</taxon>
        <taxon>Dufourea</taxon>
    </lineage>
</organism>
<reference evidence="13 14" key="1">
    <citation type="submission" date="2015-07" db="EMBL/GenBank/DDBJ databases">
        <title>The genome of Dufourea novaeangliae.</title>
        <authorList>
            <person name="Pan H."/>
            <person name="Kapheim K."/>
        </authorList>
    </citation>
    <scope>NUCLEOTIDE SEQUENCE [LARGE SCALE GENOMIC DNA]</scope>
    <source>
        <strain evidence="13">0120121106</strain>
        <tissue evidence="13">Whole body</tissue>
    </source>
</reference>
<evidence type="ECO:0000259" key="12">
    <source>
        <dbReference type="Pfam" id="PF07885"/>
    </source>
</evidence>
<evidence type="ECO:0000313" key="14">
    <source>
        <dbReference type="Proteomes" id="UP000076502"/>
    </source>
</evidence>
<protein>
    <submittedName>
        <fullName evidence="13">TWiK family of potassium channels protein 7</fullName>
    </submittedName>
</protein>
<accession>A0A154P4Y7</accession>
<feature type="transmembrane region" description="Helical" evidence="11">
    <location>
        <begin position="180"/>
        <end position="198"/>
    </location>
</feature>
<keyword evidence="9" id="KW-0175">Coiled coil</keyword>
<sequence>MTSKKSSLTVEFNQPSDNVTQSVEKSRSFREEHIKKIKATAGHVGLLITLMLYTAIGGLVFRHIELPAELARLESLRANLRSQRSSFVDSISNNTDVSNLRTLVSVKLRDYEEVVQEAAQGGLLVSFVADTIDQEDRATRDLPPVVTERWSVLQAVFFASTVLTTIGYGNVVPSTGWGRIFCIFFAFVGIPLTLIVIADWGKLFAAAVVKVGLVVKSKLPFHYSVPCVPTNLAARRSLGALAAIVLLFLYLACGAGMFMLWEDDWDFFDGFYFCFVTMTTIGFGDLVPKKPKYTLLCTLYILVGLALTSTIIELVRRQYTQSWRRLQRFSGPLADAIRKLGEQAGGDMSALHSDLRKVLTVISMPRLKWSASFSRADSKDQEWEEAVEAVLRDIAANSAQPNIKPIVQIVIYESSQVSTMTGAKNPAEQPKVEEMNEAIKQNNVIMKKRFGDLKINSMESFLEFSKDMMESLRSLLEELKIRFEQFREQQQNIFDYFSLSNLQKLTQREQ</sequence>
<keyword evidence="5 8" id="KW-0406">Ion transport</keyword>
<evidence type="ECO:0000256" key="9">
    <source>
        <dbReference type="SAM" id="Coils"/>
    </source>
</evidence>
<evidence type="ECO:0000313" key="13">
    <source>
        <dbReference type="EMBL" id="KZC06989.1"/>
    </source>
</evidence>